<name>A0A5N7MPZ8_9HYPH</name>
<reference evidence="1 2" key="1">
    <citation type="journal article" date="2019" name="Syst. Appl. Microbiol.">
        <title>Microvirga tunisiensis sp. nov., a root nodule symbiotic bacterium isolated from Lupinus micranthus and L. luteus grown in Northern Tunisia.</title>
        <authorList>
            <person name="Msaddak A."/>
            <person name="Rejili M."/>
            <person name="Duran D."/>
            <person name="Mars M."/>
            <person name="Palacios J.M."/>
            <person name="Ruiz-Argueso T."/>
            <person name="Rey L."/>
            <person name="Imperial J."/>
        </authorList>
    </citation>
    <scope>NUCLEOTIDE SEQUENCE [LARGE SCALE GENOMIC DNA]</scope>
    <source>
        <strain evidence="1 2">Lmie10</strain>
    </source>
</reference>
<evidence type="ECO:0000313" key="2">
    <source>
        <dbReference type="Proteomes" id="UP000403266"/>
    </source>
</evidence>
<gene>
    <name evidence="1" type="ORF">FS320_12665</name>
</gene>
<keyword evidence="2" id="KW-1185">Reference proteome</keyword>
<organism evidence="1 2">
    <name type="scientific">Microvirga tunisiensis</name>
    <dbReference type="NCBI Taxonomy" id="2108360"/>
    <lineage>
        <taxon>Bacteria</taxon>
        <taxon>Pseudomonadati</taxon>
        <taxon>Pseudomonadota</taxon>
        <taxon>Alphaproteobacteria</taxon>
        <taxon>Hyphomicrobiales</taxon>
        <taxon>Methylobacteriaceae</taxon>
        <taxon>Microvirga</taxon>
    </lineage>
</organism>
<proteinExistence type="predicted"/>
<evidence type="ECO:0000313" key="1">
    <source>
        <dbReference type="EMBL" id="MPR26056.1"/>
    </source>
</evidence>
<protein>
    <submittedName>
        <fullName evidence="1">Uncharacterized protein</fullName>
    </submittedName>
</protein>
<comment type="caution">
    <text evidence="1">The sequence shown here is derived from an EMBL/GenBank/DDBJ whole genome shotgun (WGS) entry which is preliminary data.</text>
</comment>
<dbReference type="Proteomes" id="UP000403266">
    <property type="component" value="Unassembled WGS sequence"/>
</dbReference>
<accession>A0A5N7MPZ8</accession>
<sequence>MTEIDEHIVRTRHIMIGRAIPTADELLRLYPFLGDNLLLDIVTFAKYEAAHGPEQARPAAQSLLDAVGNADISDAELAGHVGILMDALPEDDRSGRLRCRLYRAVLGDPASRLAVACDAVSALVAAAGTDQQPTLADITLAWAALGWLATVAADDAFVPLSGRPRPGSVGDLDDTARYHGRSLLLWLLGDAWPGVPPLRPSDPG</sequence>
<dbReference type="AlphaFoldDB" id="A0A5N7MPZ8"/>
<dbReference type="EMBL" id="VOSK01000038">
    <property type="protein sequence ID" value="MPR26056.1"/>
    <property type="molecule type" value="Genomic_DNA"/>
</dbReference>
<dbReference type="RefSeq" id="WP_152712008.1">
    <property type="nucleotide sequence ID" value="NZ_VOSJ01000006.1"/>
</dbReference>